<organism evidence="2 3">
    <name type="scientific">Caenorhabditis tropicalis</name>
    <dbReference type="NCBI Taxonomy" id="1561998"/>
    <lineage>
        <taxon>Eukaryota</taxon>
        <taxon>Metazoa</taxon>
        <taxon>Ecdysozoa</taxon>
        <taxon>Nematoda</taxon>
        <taxon>Chromadorea</taxon>
        <taxon>Rhabditida</taxon>
        <taxon>Rhabditina</taxon>
        <taxon>Rhabditomorpha</taxon>
        <taxon>Rhabditoidea</taxon>
        <taxon>Rhabditidae</taxon>
        <taxon>Peloderinae</taxon>
        <taxon>Caenorhabditis</taxon>
    </lineage>
</organism>
<protein>
    <submittedName>
        <fullName evidence="3">SPK domain-containing protein</fullName>
    </submittedName>
</protein>
<accession>A0A1I7TAZ5</accession>
<name>A0A1I7TAZ5_9PELO</name>
<dbReference type="AlphaFoldDB" id="A0A1I7TAZ5"/>
<proteinExistence type="predicted"/>
<evidence type="ECO:0000313" key="2">
    <source>
        <dbReference type="Proteomes" id="UP000095282"/>
    </source>
</evidence>
<dbReference type="WBParaSite" id="Csp11.Scaffold567.g4165.t1">
    <property type="protein sequence ID" value="Csp11.Scaffold567.g4165.t1"/>
    <property type="gene ID" value="Csp11.Scaffold567.g4165"/>
</dbReference>
<evidence type="ECO:0000313" key="3">
    <source>
        <dbReference type="WBParaSite" id="Csp11.Scaffold567.g4165.t1"/>
    </source>
</evidence>
<evidence type="ECO:0000256" key="1">
    <source>
        <dbReference type="SAM" id="MobiDB-lite"/>
    </source>
</evidence>
<reference evidence="3" key="1">
    <citation type="submission" date="2016-11" db="UniProtKB">
        <authorList>
            <consortium name="WormBaseParasite"/>
        </authorList>
    </citation>
    <scope>IDENTIFICATION</scope>
</reference>
<dbReference type="Proteomes" id="UP000095282">
    <property type="component" value="Unplaced"/>
</dbReference>
<feature type="region of interest" description="Disordered" evidence="1">
    <location>
        <begin position="46"/>
        <end position="68"/>
    </location>
</feature>
<sequence length="68" mass="8396">MKDFNCVRFHEWTNRRMNFDVVKFTENELKEAIDMMMRTKIIQDKRDAKKQSNEQWGIFEMQSDTEMN</sequence>
<keyword evidence="2" id="KW-1185">Reference proteome</keyword>